<dbReference type="EMBL" id="PCWA01000052">
    <property type="protein sequence ID" value="PIQ89321.1"/>
    <property type="molecule type" value="Genomic_DNA"/>
</dbReference>
<dbReference type="SUPFAM" id="SSF53335">
    <property type="entry name" value="S-adenosyl-L-methionine-dependent methyltransferases"/>
    <property type="match status" value="1"/>
</dbReference>
<dbReference type="Gene3D" id="3.40.50.2300">
    <property type="match status" value="1"/>
</dbReference>
<evidence type="ECO:0000313" key="4">
    <source>
        <dbReference type="Proteomes" id="UP000229641"/>
    </source>
</evidence>
<dbReference type="Proteomes" id="UP000229641">
    <property type="component" value="Unassembled WGS sequence"/>
</dbReference>
<feature type="non-terminal residue" evidence="3">
    <location>
        <position position="3271"/>
    </location>
</feature>
<dbReference type="InterPro" id="IPR001789">
    <property type="entry name" value="Sig_transdc_resp-reg_receiver"/>
</dbReference>
<dbReference type="Gene3D" id="1.25.40.10">
    <property type="entry name" value="Tetratricopeptide repeat domain"/>
    <property type="match status" value="1"/>
</dbReference>
<proteinExistence type="predicted"/>
<dbReference type="GO" id="GO:0000160">
    <property type="term" value="P:phosphorelay signal transduction system"/>
    <property type="evidence" value="ECO:0007669"/>
    <property type="project" value="InterPro"/>
</dbReference>
<dbReference type="Gene3D" id="3.40.50.150">
    <property type="entry name" value="Vaccinia Virus protein VP39"/>
    <property type="match status" value="2"/>
</dbReference>
<dbReference type="SUPFAM" id="SSF109604">
    <property type="entry name" value="HD-domain/PDEase-like"/>
    <property type="match status" value="1"/>
</dbReference>
<dbReference type="CDD" id="cd00156">
    <property type="entry name" value="REC"/>
    <property type="match status" value="1"/>
</dbReference>
<dbReference type="Gene3D" id="1.10.3210.10">
    <property type="entry name" value="Hypothetical protein af1432"/>
    <property type="match status" value="1"/>
</dbReference>
<dbReference type="InterPro" id="IPR011006">
    <property type="entry name" value="CheY-like_superfamily"/>
</dbReference>
<dbReference type="PANTHER" id="PTHR43228">
    <property type="entry name" value="TWO-COMPONENT RESPONSE REGULATOR"/>
    <property type="match status" value="1"/>
</dbReference>
<gene>
    <name evidence="3" type="ORF">COV72_03775</name>
</gene>
<dbReference type="SMART" id="SM00448">
    <property type="entry name" value="REC"/>
    <property type="match status" value="1"/>
</dbReference>
<evidence type="ECO:0000256" key="1">
    <source>
        <dbReference type="PROSITE-ProRule" id="PRU00169"/>
    </source>
</evidence>
<name>A0A2H0LY50_9BACT</name>
<keyword evidence="1" id="KW-0597">Phosphoprotein</keyword>
<organism evidence="3 4">
    <name type="scientific">Candidatus Ghiorseimicrobium undicola</name>
    <dbReference type="NCBI Taxonomy" id="1974746"/>
    <lineage>
        <taxon>Bacteria</taxon>
        <taxon>Pseudomonadati</taxon>
        <taxon>Candidatus Omnitrophota</taxon>
        <taxon>Candidatus Ghiorseimicrobium</taxon>
    </lineage>
</organism>
<feature type="domain" description="Response regulatory" evidence="2">
    <location>
        <begin position="1410"/>
        <end position="1520"/>
    </location>
</feature>
<dbReference type="PANTHER" id="PTHR43228:SF1">
    <property type="entry name" value="TWO-COMPONENT RESPONSE REGULATOR ARR22"/>
    <property type="match status" value="1"/>
</dbReference>
<accession>A0A2H0LY50</accession>
<feature type="modified residue" description="4-aspartylphosphate" evidence="1">
    <location>
        <position position="1458"/>
    </location>
</feature>
<evidence type="ECO:0000313" key="3">
    <source>
        <dbReference type="EMBL" id="PIQ89321.1"/>
    </source>
</evidence>
<dbReference type="InterPro" id="IPR011990">
    <property type="entry name" value="TPR-like_helical_dom_sf"/>
</dbReference>
<dbReference type="SUPFAM" id="SSF52172">
    <property type="entry name" value="CheY-like"/>
    <property type="match status" value="1"/>
</dbReference>
<dbReference type="InterPro" id="IPR052048">
    <property type="entry name" value="ST_Response_Regulator"/>
</dbReference>
<dbReference type="SUPFAM" id="SSF48452">
    <property type="entry name" value="TPR-like"/>
    <property type="match status" value="1"/>
</dbReference>
<dbReference type="Pfam" id="PF00072">
    <property type="entry name" value="Response_reg"/>
    <property type="match status" value="1"/>
</dbReference>
<evidence type="ECO:0000259" key="2">
    <source>
        <dbReference type="PROSITE" id="PS50110"/>
    </source>
</evidence>
<sequence length="3271" mass="376805">MREKIESNTQIFILQNKKTLSNNLLRRIVLGEYIKLYDRLWVAMRRGISYKKLAADSPLFSKRGLFSHFVDRLRDIYEESDKYAKEKAISKALKISYRTDAITHFWQKQDGMHKQLKKYARDYLIGAYKDIKNTNEKIRVLCAEGVVYVHGLATFITAHRIAILMREWGIPGDRFEIYALDTAGGDLVKAWEGHYSRELFRNTDKRLRDKYFEKIGGHFKVKSEVSKSIIPIHLPSLLDFDADNQFHLITYRFKEYILERSLEEEAQIITNIFSGSLINSLVSGGLIITTAQKWFEQSGLLERMAEAPESSVYIEEGREMMGKVYAYFKMLDEHTHQSLDDKFINIDKDINRLANEYNLALKSEDMISRANDLAKEVHFKQTRENGEPYLLHPLVIIEHLIALIIRLPETMNKIIKVSGLTLDEISAITLLHDTVEGCDSAEDKDKLKVMIAKKFGGNVFLYVHILTKNLFTEENAYFNHVLRQPDIIIIIKILDRIHNLETPRHSWSVKVAEEYLKQTLDFIQHSDLPKEIIEFLFQRLSDLYTTEIDKAYIKGDIKIVYPWYAVVLGKFIRTYDRLKKLKPGAPSSSPLQKLSTAEYAEAIYKIAKRYLDKAEGLDKKGSKLAKKYYSKLGFIVNSFIDNQAVIYHNELDSGIISAFRTLKQIVDTREAEKLYALAKSYLDKGDLEKKDKHKVMEYYEKARFLGESFFRITTKAERKNLDKKLHAGFHDLLGVACCRLDKGSDSKSLLCKEAEKHFSRAMELDKFSPHAFLHKAQYLLKFGRHEDLTAILNDLIVVLEERLRAGKVNDGVIWFRAGEIYAFLHGFERKAERAFVIALKLDKNNFKLLKDIKKQVYIKLPGIYEGVLILYKKYKNYSPPEILDILNHKSSSPLNHIKDSFKGLRQNMHILDSVGAEMESILITIDCLNEAIEEAKKLQVNMPDTIDLFFALRIRQILGNIYQFLRFDKITDKTVKIKAKILLEDIDNLLWAGNPFIIKKLASLRKLLNDRINTLIEQKERYGKKLWEWFDKNDKAKNGAESKKEIYPRIKKAGDFEDPLKQPDSEFGIWLKQNSNLSPDKQIIKYYQVRDSLGIRGPPPLKQIKIIFNNPHINILTKLIFDNNREFDALPSFKKYTLIREIILKNKLSAKDRRLLQLISFTPYYFAWDSTVPYVQRENIAQTLMEKFGLELVISKNRLDIKYIGDGSSEDWFMRVIQEKGLKQGLSALSMDKDYWLPKTHKELMRWLKKYDKGFKSRGIAGDFMAYHSIRQIEKLHKYILRRKKQVYRLEHKNLSGQKSSFEIIISGQEASSAILSQRGRHQAALFYNSLISALPQVPQAYDNNRSINLAPLERIFKRVILNLPWLVVSISRSLTGNFFKVSMPIFSLSSSTAAFPLISASSPLDNHESILIVDDEECIRETFKIFLEENFFVETAASAEEALVKINDKAYDLIITDLTMPGMGGLALVERIKQSKPGQKVIAMSAYSPDYLKVSAGPDSFLQKPVKFEALLSKIKEILESSSPLAEEVIFEIKSYLQRHEKYIWGIAKFELKKFYDDEIKKGFIEEGYICSHLSYVLSKVLSEQIKLVFGQEIDASFELEAGYVNISESMGEYAEMDVWHTVFDELHVWIRARYQGNDLLLIDPARGQYDRKFSGKILVDEYNLEKYQYFPIEEFVSDRYSEKQIARIKKEIMQNFFSFQVDILLNVQALSLEQKDVFELIRSESLKYGEGDNFFTAKLKNTLEKIIQKLLQKTVYSSSGSPIFNYSLVNDDEKNKLLNRLMSLFDELDKKKSYQRALLGDEQGPVYGPFIPAPMDDLIDLAIEAGIKEGRRAFDFGFGDARNLYIWGILGANAEGYEANLDVFEYAKNIYRERIEPEFPELSVYAFPGTFGNGLEADFSKFDVVYYYLAGSFNEENKLFYRLADELRPGAKFILYCPGLVKNRQVPEELIFSMFKAQVSRNEKAIIYSIGSSGSPISIGKGKRTYKISNSASPLTIEELRHKYADIFKKKEHIGMVYKLIFSLELFDGFIKEAEEQGIDISNIDLEWALFLRKTAFKDITPALCHALDDNLFYFLNNEDKDILYKFKIFELLAGHLSSYERLLFYFSSGAFMRISGDKFTIGHGIIGLEGQMTNSEGQKTYVDRFYHGNLRIFHSRYSFEKDNQARVNLSAGAGSHPSFTPEFLGLGYSLYCFMKQAGKIILDYPEASELHIDLQENINLMFLPRTLYFYLFKIGGFSFYPFIIENKWLLNHLLELIKNRRADGFQLIDIIRKAAIKGLSRNLDNEASLYLEEISKNYSASPIKKKPGPSQKPTVYFPDFSDMLKNINEYYLARKKKTKLEGNTARQRLVNLFKEAPGLEDELHAFAQPRGGDLENILDIFIIMPSGTNRKVGLDDKIASQEIRIDLNLFKGIKSSGSPVRKNGNQLLLATDRRYVADSKNYADDDTLVYSARTGRLIHRFNRRDLVYSGLSRLPDEIGEVFVLGDLTNGRGYLTRGRGYPITAGRKNRAVKINSYNMRNSVITKILADGESIPIEPNLAVDNEGTKDEKVDTSFQNINADKFKEFRNKTIIIRTSPKGRVDVGTIARKFPYKNALLKFKVDSGEAVSKFVFIENEYGRSILDEYGKNLRLAMDEKSNSILSEQKKKIKDEITARKGEMAKNTTKNRAMDDILARKETKKQMKYFKLVAKARQQIALFQKEAGAMALKEALKNEPSIIIDNNTAAPVFTFNDLTKKRFWVLRNSRIVTRLNAEGRLVMADINVCLHYPYAKVEFNTHLGKVTSKVRFIEDENGNPLMHEGRVNELEKQARANNDSITPVTIEEWRMWNSLRKSLEKEFLGYVDSYCVRDMQQKYLNNLWRIRDAFPERIKAGGIKSWIALYEFIESQEEAVRDIRDHADNSFDVDYSTGSRGPATVSSPLRSCGIWQKYIDKKEKKAKFKYSTLPKGATASPVINRIGTQNSLWLGQTIDTDYYITKNLFGVYEVLRFTVNPQDGGNKQFSFSPVKSGPLSITRLLADPLAVKDMRRKIAENNGDIIYWVHPLYVPYHIELLMNELRGVYDPAGKYKFLNCPRYKAHLLSEYEKYKKELLDYLNSYKGPLFVASGYSLIKKVDNLFIKNGLSGILVFTKNAYPEPIGMKNYSFSGKYFLTSWAKLDYALRYLGVKRIFIIGERYEGWGGCVVLAQSGFKRIPAHIMESLSFSVLKTARIEDWYELNLKEKKSSPEEVASSSIKDTSASPSLSPDGVFYLGGWLKIDLFSKNWKDSSKE</sequence>
<comment type="caution">
    <text evidence="3">The sequence shown here is derived from an EMBL/GenBank/DDBJ whole genome shotgun (WGS) entry which is preliminary data.</text>
</comment>
<dbReference type="InterPro" id="IPR029063">
    <property type="entry name" value="SAM-dependent_MTases_sf"/>
</dbReference>
<dbReference type="PROSITE" id="PS50110">
    <property type="entry name" value="RESPONSE_REGULATORY"/>
    <property type="match status" value="1"/>
</dbReference>
<reference evidence="3 4" key="1">
    <citation type="submission" date="2017-09" db="EMBL/GenBank/DDBJ databases">
        <title>Depth-based differentiation of microbial function through sediment-hosted aquifers and enrichment of novel symbionts in the deep terrestrial subsurface.</title>
        <authorList>
            <person name="Probst A.J."/>
            <person name="Ladd B."/>
            <person name="Jarett J.K."/>
            <person name="Geller-Mcgrath D.E."/>
            <person name="Sieber C.M."/>
            <person name="Emerson J.B."/>
            <person name="Anantharaman K."/>
            <person name="Thomas B.C."/>
            <person name="Malmstrom R."/>
            <person name="Stieglmeier M."/>
            <person name="Klingl A."/>
            <person name="Woyke T."/>
            <person name="Ryan C.M."/>
            <person name="Banfield J.F."/>
        </authorList>
    </citation>
    <scope>NUCLEOTIDE SEQUENCE [LARGE SCALE GENOMIC DNA]</scope>
    <source>
        <strain evidence="3">CG11_big_fil_rev_8_21_14_0_20_42_13</strain>
    </source>
</reference>
<protein>
    <recommendedName>
        <fullName evidence="2">Response regulatory domain-containing protein</fullName>
    </recommendedName>
</protein>